<evidence type="ECO:0000256" key="4">
    <source>
        <dbReference type="ARBA" id="ARBA00022786"/>
    </source>
</evidence>
<dbReference type="PANTHER" id="PTHR15067">
    <property type="entry name" value="E3 UBIQUITIN-PROTEIN LIGASE RNF8"/>
    <property type="match status" value="1"/>
</dbReference>
<name>A0A1D1XN12_9ARAE</name>
<feature type="region of interest" description="Disordered" evidence="7">
    <location>
        <begin position="325"/>
        <end position="432"/>
    </location>
</feature>
<dbReference type="Gene3D" id="2.60.200.20">
    <property type="match status" value="1"/>
</dbReference>
<dbReference type="GO" id="GO:0016567">
    <property type="term" value="P:protein ubiquitination"/>
    <property type="evidence" value="ECO:0007669"/>
    <property type="project" value="TreeGrafter"/>
</dbReference>
<dbReference type="PROSITE" id="PS50089">
    <property type="entry name" value="ZF_RING_2"/>
    <property type="match status" value="1"/>
</dbReference>
<evidence type="ECO:0000256" key="3">
    <source>
        <dbReference type="ARBA" id="ARBA00022771"/>
    </source>
</evidence>
<keyword evidence="3 6" id="KW-0863">Zinc-finger</keyword>
<evidence type="ECO:0000313" key="10">
    <source>
        <dbReference type="EMBL" id="JAT43766.1"/>
    </source>
</evidence>
<dbReference type="AlphaFoldDB" id="A0A1D1XN12"/>
<dbReference type="InterPro" id="IPR008984">
    <property type="entry name" value="SMAD_FHA_dom_sf"/>
</dbReference>
<proteinExistence type="predicted"/>
<organism evidence="10">
    <name type="scientific">Anthurium amnicola</name>
    <dbReference type="NCBI Taxonomy" id="1678845"/>
    <lineage>
        <taxon>Eukaryota</taxon>
        <taxon>Viridiplantae</taxon>
        <taxon>Streptophyta</taxon>
        <taxon>Embryophyta</taxon>
        <taxon>Tracheophyta</taxon>
        <taxon>Spermatophyta</taxon>
        <taxon>Magnoliopsida</taxon>
        <taxon>Liliopsida</taxon>
        <taxon>Araceae</taxon>
        <taxon>Pothoideae</taxon>
        <taxon>Potheae</taxon>
        <taxon>Anthurium</taxon>
    </lineage>
</organism>
<feature type="domain" description="RING-type" evidence="9">
    <location>
        <begin position="170"/>
        <end position="214"/>
    </location>
</feature>
<dbReference type="SUPFAM" id="SSF57850">
    <property type="entry name" value="RING/U-box"/>
    <property type="match status" value="1"/>
</dbReference>
<dbReference type="Gene3D" id="3.30.40.10">
    <property type="entry name" value="Zinc/RING finger domain, C3HC4 (zinc finger)"/>
    <property type="match status" value="1"/>
</dbReference>
<dbReference type="GO" id="GO:0005829">
    <property type="term" value="C:cytosol"/>
    <property type="evidence" value="ECO:0007669"/>
    <property type="project" value="TreeGrafter"/>
</dbReference>
<evidence type="ECO:0000256" key="2">
    <source>
        <dbReference type="ARBA" id="ARBA00022723"/>
    </source>
</evidence>
<protein>
    <submittedName>
        <fullName evidence="10">Putative E3 ubiquitin-protein ligase dma1</fullName>
    </submittedName>
</protein>
<feature type="compositionally biased region" description="Low complexity" evidence="7">
    <location>
        <begin position="269"/>
        <end position="286"/>
    </location>
</feature>
<evidence type="ECO:0000256" key="6">
    <source>
        <dbReference type="PROSITE-ProRule" id="PRU00175"/>
    </source>
</evidence>
<keyword evidence="1" id="KW-0808">Transferase</keyword>
<feature type="compositionally biased region" description="Polar residues" evidence="7">
    <location>
        <begin position="397"/>
        <end position="422"/>
    </location>
</feature>
<dbReference type="GO" id="GO:0061630">
    <property type="term" value="F:ubiquitin protein ligase activity"/>
    <property type="evidence" value="ECO:0007669"/>
    <property type="project" value="TreeGrafter"/>
</dbReference>
<dbReference type="GO" id="GO:0032153">
    <property type="term" value="C:cell division site"/>
    <property type="evidence" value="ECO:0007669"/>
    <property type="project" value="TreeGrafter"/>
</dbReference>
<dbReference type="InterPro" id="IPR000253">
    <property type="entry name" value="FHA_dom"/>
</dbReference>
<evidence type="ECO:0000256" key="7">
    <source>
        <dbReference type="SAM" id="MobiDB-lite"/>
    </source>
</evidence>
<evidence type="ECO:0000256" key="5">
    <source>
        <dbReference type="ARBA" id="ARBA00022833"/>
    </source>
</evidence>
<dbReference type="Pfam" id="PF00498">
    <property type="entry name" value="FHA"/>
    <property type="match status" value="1"/>
</dbReference>
<feature type="domain" description="FHA" evidence="8">
    <location>
        <begin position="40"/>
        <end position="94"/>
    </location>
</feature>
<evidence type="ECO:0000259" key="8">
    <source>
        <dbReference type="PROSITE" id="PS50006"/>
    </source>
</evidence>
<keyword evidence="2" id="KW-0479">Metal-binding</keyword>
<dbReference type="GO" id="GO:0006511">
    <property type="term" value="P:ubiquitin-dependent protein catabolic process"/>
    <property type="evidence" value="ECO:0007669"/>
    <property type="project" value="TreeGrafter"/>
</dbReference>
<dbReference type="SUPFAM" id="SSF49879">
    <property type="entry name" value="SMAD/FHA domain"/>
    <property type="match status" value="1"/>
</dbReference>
<dbReference type="PANTHER" id="PTHR15067:SF7">
    <property type="entry name" value="E3 UBIQUITIN-PROTEIN LIGASE DMA1-RELATED"/>
    <property type="match status" value="1"/>
</dbReference>
<accession>A0A1D1XN12</accession>
<reference evidence="10" key="1">
    <citation type="submission" date="2015-07" db="EMBL/GenBank/DDBJ databases">
        <title>Transcriptome Assembly of Anthurium amnicola.</title>
        <authorList>
            <person name="Suzuki J."/>
        </authorList>
    </citation>
    <scope>NUCLEOTIDE SEQUENCE</scope>
</reference>
<sequence length="471" mass="52170">MSPQPQQDQPPAIRIVPHIEGPRSLHFDIIEREVSEGVVIKIGRFTDKANVPNRVTFKSKVVSRGHAEIWSEDGKFLIRDTKSSSGTFLNHNRLSAPGVESKPFPLKDGDIVQLGVDYQGGTEEIYRCVKMRIELNRSWQRQVNPFNLNAYKNLKQLTSPDAFKHQTTDCCICLCGIGPCQALFLAPCSHVFHYKCIRPLLINHHPGLSCPLCRSYANLDAPVDSPVDWEQLLAEHAEKEEAEKQNNEAVKKKSGTSERSTQERDEITPHNISSTSHITSTTTNTIETLNTDKILPPTPHTGQLMSQEEIDERFDQTSHSAYILETSSPSSSSAVPIPSRNRKTSTSSDEGDDSHLIYGRTLPSSPPEIEFPNENIDNGSPSPLIRIDETAEEDEGTMSSPSTNHSGQLQNNGIPSLHESNPSSASTSDDDDVVIGLLIPDANNKQTDNSRVKGKGVVRLRINENERENVS</sequence>
<dbReference type="SMART" id="SM00184">
    <property type="entry name" value="RING"/>
    <property type="match status" value="1"/>
</dbReference>
<gene>
    <name evidence="10" type="primary">dma1_3</name>
    <name evidence="10" type="ORF">g.26717</name>
</gene>
<feature type="region of interest" description="Disordered" evidence="7">
    <location>
        <begin position="239"/>
        <end position="286"/>
    </location>
</feature>
<keyword evidence="5" id="KW-0862">Zinc</keyword>
<dbReference type="EMBL" id="GDJX01024170">
    <property type="protein sequence ID" value="JAT43766.1"/>
    <property type="molecule type" value="Transcribed_RNA"/>
</dbReference>
<feature type="compositionally biased region" description="Low complexity" evidence="7">
    <location>
        <begin position="327"/>
        <end position="339"/>
    </location>
</feature>
<dbReference type="GO" id="GO:0008270">
    <property type="term" value="F:zinc ion binding"/>
    <property type="evidence" value="ECO:0007669"/>
    <property type="project" value="UniProtKB-KW"/>
</dbReference>
<evidence type="ECO:0000256" key="1">
    <source>
        <dbReference type="ARBA" id="ARBA00022679"/>
    </source>
</evidence>
<dbReference type="PROSITE" id="PS50006">
    <property type="entry name" value="FHA_DOMAIN"/>
    <property type="match status" value="1"/>
</dbReference>
<dbReference type="GO" id="GO:0000151">
    <property type="term" value="C:ubiquitin ligase complex"/>
    <property type="evidence" value="ECO:0007669"/>
    <property type="project" value="TreeGrafter"/>
</dbReference>
<evidence type="ECO:0000259" key="9">
    <source>
        <dbReference type="PROSITE" id="PS50089"/>
    </source>
</evidence>
<keyword evidence="4" id="KW-0833">Ubl conjugation pathway</keyword>
<feature type="compositionally biased region" description="Basic and acidic residues" evidence="7">
    <location>
        <begin position="239"/>
        <end position="251"/>
    </location>
</feature>
<dbReference type="InterPro" id="IPR013083">
    <property type="entry name" value="Znf_RING/FYVE/PHD"/>
</dbReference>
<dbReference type="Pfam" id="PF17123">
    <property type="entry name" value="zf-RING_11"/>
    <property type="match status" value="1"/>
</dbReference>
<dbReference type="InterPro" id="IPR001841">
    <property type="entry name" value="Znf_RING"/>
</dbReference>
<dbReference type="SMART" id="SM00240">
    <property type="entry name" value="FHA"/>
    <property type="match status" value="1"/>
</dbReference>